<comment type="caution">
    <text evidence="2">The sequence shown here is derived from an EMBL/GenBank/DDBJ whole genome shotgun (WGS) entry which is preliminary data.</text>
</comment>
<dbReference type="InterPro" id="IPR029068">
    <property type="entry name" value="Glyas_Bleomycin-R_OHBP_Dase"/>
</dbReference>
<dbReference type="Proteomes" id="UP000287352">
    <property type="component" value="Unassembled WGS sequence"/>
</dbReference>
<reference evidence="3" key="1">
    <citation type="submission" date="2018-12" db="EMBL/GenBank/DDBJ databases">
        <title>Tengunoibacter tsumagoiensis gen. nov., sp. nov., Dictyobacter kobayashii sp. nov., D. alpinus sp. nov., and D. joshuensis sp. nov. and description of Dictyobacteraceae fam. nov. within the order Ktedonobacterales isolated from Tengu-no-mugimeshi.</title>
        <authorList>
            <person name="Wang C.M."/>
            <person name="Zheng Y."/>
            <person name="Sakai Y."/>
            <person name="Toyoda A."/>
            <person name="Minakuchi Y."/>
            <person name="Abe K."/>
            <person name="Yokota A."/>
            <person name="Yabe S."/>
        </authorList>
    </citation>
    <scope>NUCLEOTIDE SEQUENCE [LARGE SCALE GENOMIC DNA]</scope>
    <source>
        <strain evidence="3">Uno3</strain>
    </source>
</reference>
<feature type="region of interest" description="Disordered" evidence="1">
    <location>
        <begin position="1"/>
        <end position="23"/>
    </location>
</feature>
<gene>
    <name evidence="2" type="ORF">KTT_20380</name>
</gene>
<evidence type="ECO:0000313" key="3">
    <source>
        <dbReference type="Proteomes" id="UP000287352"/>
    </source>
</evidence>
<dbReference type="Gene3D" id="3.10.180.10">
    <property type="entry name" value="2,3-Dihydroxybiphenyl 1,2-Dioxygenase, domain 1"/>
    <property type="match status" value="1"/>
</dbReference>
<dbReference type="OrthoDB" id="3296095at2"/>
<dbReference type="CDD" id="cd06587">
    <property type="entry name" value="VOC"/>
    <property type="match status" value="1"/>
</dbReference>
<accession>A0A401ZZ96</accession>
<dbReference type="EMBL" id="BIFR01000001">
    <property type="protein sequence ID" value="GCE12179.1"/>
    <property type="molecule type" value="Genomic_DNA"/>
</dbReference>
<evidence type="ECO:0008006" key="4">
    <source>
        <dbReference type="Google" id="ProtNLM"/>
    </source>
</evidence>
<name>A0A401ZZ96_9CHLR</name>
<sequence>MRYLAEAENTARSEVEPVGEQGVQPTLQPMIHVEDMSKSVEFYHTLGATIVQGSRDGDWTLLRFGETEVSLLRIQRIRSRTRGKWS</sequence>
<proteinExistence type="predicted"/>
<keyword evidence="3" id="KW-1185">Reference proteome</keyword>
<dbReference type="SUPFAM" id="SSF54593">
    <property type="entry name" value="Glyoxalase/Bleomycin resistance protein/Dihydroxybiphenyl dioxygenase"/>
    <property type="match status" value="1"/>
</dbReference>
<organism evidence="2 3">
    <name type="scientific">Tengunoibacter tsumagoiensis</name>
    <dbReference type="NCBI Taxonomy" id="2014871"/>
    <lineage>
        <taxon>Bacteria</taxon>
        <taxon>Bacillati</taxon>
        <taxon>Chloroflexota</taxon>
        <taxon>Ktedonobacteria</taxon>
        <taxon>Ktedonobacterales</taxon>
        <taxon>Dictyobacteraceae</taxon>
        <taxon>Tengunoibacter</taxon>
    </lineage>
</organism>
<protein>
    <recommendedName>
        <fullName evidence="4">Glyoxalase/fosfomycin resistance/dioxygenase domain-containing protein</fullName>
    </recommendedName>
</protein>
<evidence type="ECO:0000256" key="1">
    <source>
        <dbReference type="SAM" id="MobiDB-lite"/>
    </source>
</evidence>
<dbReference type="RefSeq" id="WP_126579820.1">
    <property type="nucleotide sequence ID" value="NZ_BIFR01000001.1"/>
</dbReference>
<dbReference type="AlphaFoldDB" id="A0A401ZZ96"/>
<evidence type="ECO:0000313" key="2">
    <source>
        <dbReference type="EMBL" id="GCE12179.1"/>
    </source>
</evidence>